<reference evidence="7 8" key="1">
    <citation type="submission" date="2019-02" db="EMBL/GenBank/DDBJ databases">
        <title>Deep-cultivation of Planctomycetes and their phenomic and genomic characterization uncovers novel biology.</title>
        <authorList>
            <person name="Wiegand S."/>
            <person name="Jogler M."/>
            <person name="Boedeker C."/>
            <person name="Pinto D."/>
            <person name="Vollmers J."/>
            <person name="Rivas-Marin E."/>
            <person name="Kohn T."/>
            <person name="Peeters S.H."/>
            <person name="Heuer A."/>
            <person name="Rast P."/>
            <person name="Oberbeckmann S."/>
            <person name="Bunk B."/>
            <person name="Jeske O."/>
            <person name="Meyerdierks A."/>
            <person name="Storesund J.E."/>
            <person name="Kallscheuer N."/>
            <person name="Luecker S."/>
            <person name="Lage O.M."/>
            <person name="Pohl T."/>
            <person name="Merkel B.J."/>
            <person name="Hornburger P."/>
            <person name="Mueller R.-W."/>
            <person name="Bruemmer F."/>
            <person name="Labrenz M."/>
            <person name="Spormann A.M."/>
            <person name="Op Den Camp H."/>
            <person name="Overmann J."/>
            <person name="Amann R."/>
            <person name="Jetten M.S.M."/>
            <person name="Mascher T."/>
            <person name="Medema M.H."/>
            <person name="Devos D.P."/>
            <person name="Kaster A.-K."/>
            <person name="Ovreas L."/>
            <person name="Rohde M."/>
            <person name="Galperin M.Y."/>
            <person name="Jogler C."/>
        </authorList>
    </citation>
    <scope>NUCLEOTIDE SEQUENCE [LARGE SCALE GENOMIC DNA]</scope>
    <source>
        <strain evidence="7 8">Pla111</strain>
    </source>
</reference>
<evidence type="ECO:0000256" key="2">
    <source>
        <dbReference type="ARBA" id="ARBA00023015"/>
    </source>
</evidence>
<evidence type="ECO:0000256" key="4">
    <source>
        <dbReference type="ARBA" id="ARBA00023163"/>
    </source>
</evidence>
<accession>A0A5C5VXJ2</accession>
<dbReference type="InterPro" id="IPR013325">
    <property type="entry name" value="RNA_pol_sigma_r2"/>
</dbReference>
<organism evidence="7 8">
    <name type="scientific">Botrimarina hoheduenensis</name>
    <dbReference type="NCBI Taxonomy" id="2528000"/>
    <lineage>
        <taxon>Bacteria</taxon>
        <taxon>Pseudomonadati</taxon>
        <taxon>Planctomycetota</taxon>
        <taxon>Planctomycetia</taxon>
        <taxon>Pirellulales</taxon>
        <taxon>Lacipirellulaceae</taxon>
        <taxon>Botrimarina</taxon>
    </lineage>
</organism>
<dbReference type="PANTHER" id="PTHR43133">
    <property type="entry name" value="RNA POLYMERASE ECF-TYPE SIGMA FACTO"/>
    <property type="match status" value="1"/>
</dbReference>
<dbReference type="Gene3D" id="1.10.1740.10">
    <property type="match status" value="1"/>
</dbReference>
<dbReference type="CDD" id="cd06171">
    <property type="entry name" value="Sigma70_r4"/>
    <property type="match status" value="1"/>
</dbReference>
<dbReference type="SUPFAM" id="SSF88659">
    <property type="entry name" value="Sigma3 and sigma4 domains of RNA polymerase sigma factors"/>
    <property type="match status" value="1"/>
</dbReference>
<dbReference type="InterPro" id="IPR007630">
    <property type="entry name" value="RNA_pol_sigma70_r4"/>
</dbReference>
<keyword evidence="3" id="KW-0731">Sigma factor</keyword>
<gene>
    <name evidence="7" type="primary">rpoE_1</name>
    <name evidence="7" type="ORF">Pla111_22870</name>
</gene>
<dbReference type="NCBIfam" id="TIGR02984">
    <property type="entry name" value="Sig-70_plancto1"/>
    <property type="match status" value="1"/>
</dbReference>
<dbReference type="InterPro" id="IPR039425">
    <property type="entry name" value="RNA_pol_sigma-70-like"/>
</dbReference>
<feature type="domain" description="RNA polymerase sigma-70 region 4" evidence="6">
    <location>
        <begin position="166"/>
        <end position="214"/>
    </location>
</feature>
<dbReference type="GO" id="GO:0006352">
    <property type="term" value="P:DNA-templated transcription initiation"/>
    <property type="evidence" value="ECO:0007669"/>
    <property type="project" value="InterPro"/>
</dbReference>
<evidence type="ECO:0000256" key="3">
    <source>
        <dbReference type="ARBA" id="ARBA00023082"/>
    </source>
</evidence>
<dbReference type="InterPro" id="IPR036388">
    <property type="entry name" value="WH-like_DNA-bd_sf"/>
</dbReference>
<keyword evidence="4" id="KW-0804">Transcription</keyword>
<evidence type="ECO:0000313" key="7">
    <source>
        <dbReference type="EMBL" id="TWT43336.1"/>
    </source>
</evidence>
<comment type="caution">
    <text evidence="7">The sequence shown here is derived from an EMBL/GenBank/DDBJ whole genome shotgun (WGS) entry which is preliminary data.</text>
</comment>
<evidence type="ECO:0000259" key="6">
    <source>
        <dbReference type="Pfam" id="PF04545"/>
    </source>
</evidence>
<keyword evidence="8" id="KW-1185">Reference proteome</keyword>
<comment type="similarity">
    <text evidence="1">Belongs to the sigma-70 factor family. ECF subfamily.</text>
</comment>
<dbReference type="PANTHER" id="PTHR43133:SF51">
    <property type="entry name" value="RNA POLYMERASE SIGMA FACTOR"/>
    <property type="match status" value="1"/>
</dbReference>
<dbReference type="InterPro" id="IPR014326">
    <property type="entry name" value="RNA_pol_sigma-70_Plancto"/>
</dbReference>
<dbReference type="NCBIfam" id="TIGR02937">
    <property type="entry name" value="sigma70-ECF"/>
    <property type="match status" value="1"/>
</dbReference>
<dbReference type="Pfam" id="PF04545">
    <property type="entry name" value="Sigma70_r4"/>
    <property type="match status" value="1"/>
</dbReference>
<feature type="region of interest" description="Disordered" evidence="5">
    <location>
        <begin position="128"/>
        <end position="150"/>
    </location>
</feature>
<proteinExistence type="inferred from homology"/>
<protein>
    <submittedName>
        <fullName evidence="7">ECF RNA polymerase sigma-E factor</fullName>
    </submittedName>
</protein>
<dbReference type="Proteomes" id="UP000318995">
    <property type="component" value="Unassembled WGS sequence"/>
</dbReference>
<dbReference type="InterPro" id="IPR014284">
    <property type="entry name" value="RNA_pol_sigma-70_dom"/>
</dbReference>
<dbReference type="InterPro" id="IPR013324">
    <property type="entry name" value="RNA_pol_sigma_r3/r4-like"/>
</dbReference>
<name>A0A5C5VXJ2_9BACT</name>
<dbReference type="AlphaFoldDB" id="A0A5C5VXJ2"/>
<evidence type="ECO:0000313" key="8">
    <source>
        <dbReference type="Proteomes" id="UP000318995"/>
    </source>
</evidence>
<evidence type="ECO:0000256" key="5">
    <source>
        <dbReference type="SAM" id="MobiDB-lite"/>
    </source>
</evidence>
<sequence>MLEIGLVPLEIVTMLSPSESLPTQLLARAREGSEGSLGRLMQLHADYLKLVVSAQLDDRLRARVSSSDVVQETFFEAHRDFPAFRGASPEEFLGWIRRILMNNLLRAIELHVKAAKRDIRREVSLDRTGAKGDWSSGGQAPQLPHGGETPSACFERRENARTLTELLDTLPDDYREVLRLRHQEGLDFQEIGDRMGRTAGAVRMLWLRGVRRLRTLYAERGEE</sequence>
<keyword evidence="2" id="KW-0805">Transcription regulation</keyword>
<dbReference type="SUPFAM" id="SSF88946">
    <property type="entry name" value="Sigma2 domain of RNA polymerase sigma factors"/>
    <property type="match status" value="1"/>
</dbReference>
<dbReference type="GO" id="GO:0016987">
    <property type="term" value="F:sigma factor activity"/>
    <property type="evidence" value="ECO:0007669"/>
    <property type="project" value="UniProtKB-KW"/>
</dbReference>
<dbReference type="EMBL" id="SJPH01000004">
    <property type="protein sequence ID" value="TWT43336.1"/>
    <property type="molecule type" value="Genomic_DNA"/>
</dbReference>
<evidence type="ECO:0000256" key="1">
    <source>
        <dbReference type="ARBA" id="ARBA00010641"/>
    </source>
</evidence>
<dbReference type="Gene3D" id="1.10.10.10">
    <property type="entry name" value="Winged helix-like DNA-binding domain superfamily/Winged helix DNA-binding domain"/>
    <property type="match status" value="1"/>
</dbReference>